<gene>
    <name evidence="1" type="ORF">PAMC26577_37385</name>
</gene>
<proteinExistence type="predicted"/>
<dbReference type="AlphaFoldDB" id="A0A242M7G3"/>
<evidence type="ECO:0000313" key="1">
    <source>
        <dbReference type="EMBL" id="OTP66565.1"/>
    </source>
</evidence>
<dbReference type="EMBL" id="NBTZ01000159">
    <property type="protein sequence ID" value="OTP66565.1"/>
    <property type="molecule type" value="Genomic_DNA"/>
</dbReference>
<reference evidence="1 2" key="1">
    <citation type="submission" date="2017-03" db="EMBL/GenBank/DDBJ databases">
        <title>Genome analysis of strain PAMC 26577.</title>
        <authorList>
            <person name="Oh H.-M."/>
            <person name="Yang J.-A."/>
        </authorList>
    </citation>
    <scope>NUCLEOTIDE SEQUENCE [LARGE SCALE GENOMIC DNA]</scope>
    <source>
        <strain evidence="1 2">PAMC 26577</strain>
    </source>
</reference>
<evidence type="ECO:0000313" key="2">
    <source>
        <dbReference type="Proteomes" id="UP000195221"/>
    </source>
</evidence>
<organism evidence="1 2">
    <name type="scientific">Caballeronia sordidicola</name>
    <name type="common">Burkholderia sordidicola</name>
    <dbReference type="NCBI Taxonomy" id="196367"/>
    <lineage>
        <taxon>Bacteria</taxon>
        <taxon>Pseudomonadati</taxon>
        <taxon>Pseudomonadota</taxon>
        <taxon>Betaproteobacteria</taxon>
        <taxon>Burkholderiales</taxon>
        <taxon>Burkholderiaceae</taxon>
        <taxon>Caballeronia</taxon>
    </lineage>
</organism>
<accession>A0A242M7G3</accession>
<protein>
    <submittedName>
        <fullName evidence="1">Uncharacterized protein</fullName>
    </submittedName>
</protein>
<sequence length="47" mass="5266">MITRFGPVIARSGIVITRFGNLRSAITINRNGDHDHSESMITIRRNA</sequence>
<dbReference type="Proteomes" id="UP000195221">
    <property type="component" value="Unassembled WGS sequence"/>
</dbReference>
<name>A0A242M7G3_CABSO</name>
<comment type="caution">
    <text evidence="1">The sequence shown here is derived from an EMBL/GenBank/DDBJ whole genome shotgun (WGS) entry which is preliminary data.</text>
</comment>